<name>A0A2K9HHQ6_9LACO</name>
<dbReference type="GO" id="GO:0034069">
    <property type="term" value="F:aminoglycoside N-acetyltransferase activity"/>
    <property type="evidence" value="ECO:0007669"/>
    <property type="project" value="TreeGrafter"/>
</dbReference>
<sequence>MFIKHFTEGKDLEQSVALRKYVFHSDFTTQKSNDYQHLLGMANKIGAFSEGKLIGQILNLPILINYYGEIIPTAGINHVGVYPENREQGIATQLMLESLKTAKCNHQALAILQPFSPEFYRKFGFDLYTERINYRVNKDKYPEFTRDKSVAIIRKIPEEISKLDIHNIKNVYDTMAKSTNGMQIRNELWWRRHWNQYPNLNYCFALENDKYVGFISYIKSNTTLRIIDFIYNSNKVRKQLWWFLESHKSNIFTIEGISTMNHNLSFDFHDPRIEQDIYLDTMIRIVDVKKFLDIAIKKINISSEIEFSIKDNTANWNSGTYLLSSKGLKFERGIENSQVLTPNQLSTIFLGPLNKRQLIQYLEPTKGTPLNDLINLTTEKEISHFLGEF</sequence>
<dbReference type="InterPro" id="IPR016181">
    <property type="entry name" value="Acyl_CoA_acyltransferase"/>
</dbReference>
<keyword evidence="3" id="KW-1185">Reference proteome</keyword>
<dbReference type="Gene3D" id="3.40.630.30">
    <property type="match status" value="2"/>
</dbReference>
<dbReference type="InterPro" id="IPR000182">
    <property type="entry name" value="GNAT_dom"/>
</dbReference>
<evidence type="ECO:0000313" key="3">
    <source>
        <dbReference type="Proteomes" id="UP000234653"/>
    </source>
</evidence>
<dbReference type="Pfam" id="PF13527">
    <property type="entry name" value="Acetyltransf_9"/>
    <property type="match status" value="1"/>
</dbReference>
<proteinExistence type="predicted"/>
<dbReference type="RefSeq" id="WP_057737325.1">
    <property type="nucleotide sequence ID" value="NZ_AZDQ01000005.1"/>
</dbReference>
<dbReference type="KEGG" id="lali:LA20249_07765"/>
<dbReference type="EMBL" id="CP018867">
    <property type="protein sequence ID" value="AUI72080.1"/>
    <property type="molecule type" value="Genomic_DNA"/>
</dbReference>
<dbReference type="Gene3D" id="3.30.1050.10">
    <property type="entry name" value="SCP2 sterol-binding domain"/>
    <property type="match status" value="1"/>
</dbReference>
<evidence type="ECO:0000259" key="1">
    <source>
        <dbReference type="PROSITE" id="PS51186"/>
    </source>
</evidence>
<dbReference type="GO" id="GO:0030649">
    <property type="term" value="P:aminoglycoside antibiotic catabolic process"/>
    <property type="evidence" value="ECO:0007669"/>
    <property type="project" value="TreeGrafter"/>
</dbReference>
<dbReference type="PANTHER" id="PTHR37817">
    <property type="entry name" value="N-ACETYLTRANSFERASE EIS"/>
    <property type="match status" value="1"/>
</dbReference>
<dbReference type="SUPFAM" id="SSF55729">
    <property type="entry name" value="Acyl-CoA N-acyltransferases (Nat)"/>
    <property type="match status" value="1"/>
</dbReference>
<dbReference type="CDD" id="cd04301">
    <property type="entry name" value="NAT_SF"/>
    <property type="match status" value="1"/>
</dbReference>
<dbReference type="Proteomes" id="UP000234653">
    <property type="component" value="Chromosome"/>
</dbReference>
<feature type="domain" description="N-acetyltransferase" evidence="1">
    <location>
        <begin position="1"/>
        <end position="147"/>
    </location>
</feature>
<dbReference type="InterPro" id="IPR036527">
    <property type="entry name" value="SCP2_sterol-bd_dom_sf"/>
</dbReference>
<dbReference type="OrthoDB" id="9768284at2"/>
<dbReference type="AlphaFoldDB" id="A0A2K9HHQ6"/>
<dbReference type="Pfam" id="PF17668">
    <property type="entry name" value="Acetyltransf_17"/>
    <property type="match status" value="1"/>
</dbReference>
<dbReference type="PROSITE" id="PS51186">
    <property type="entry name" value="GNAT"/>
    <property type="match status" value="1"/>
</dbReference>
<accession>A0A2K9HHQ6</accession>
<dbReference type="SUPFAM" id="SSF55718">
    <property type="entry name" value="SCP-like"/>
    <property type="match status" value="1"/>
</dbReference>
<dbReference type="STRING" id="1423720.FC67_GL001370"/>
<reference evidence="2 3" key="1">
    <citation type="submission" date="2016-12" db="EMBL/GenBank/DDBJ databases">
        <title>The whole genome sequencing and assembly of Lactobacillus alimentarius DSM 20249T strain.</title>
        <authorList>
            <person name="Lee Y.-J."/>
            <person name="Yi H."/>
            <person name="Bahn Y.-S."/>
            <person name="Kim J.F."/>
            <person name="Lee D.-W."/>
        </authorList>
    </citation>
    <scope>NUCLEOTIDE SEQUENCE [LARGE SCALE GENOMIC DNA]</scope>
    <source>
        <strain evidence="2 3">DSM 20249</strain>
    </source>
</reference>
<organism evidence="2 3">
    <name type="scientific">Companilactobacillus alimentarius DSM 20249</name>
    <dbReference type="NCBI Taxonomy" id="1423720"/>
    <lineage>
        <taxon>Bacteria</taxon>
        <taxon>Bacillati</taxon>
        <taxon>Bacillota</taxon>
        <taxon>Bacilli</taxon>
        <taxon>Lactobacillales</taxon>
        <taxon>Lactobacillaceae</taxon>
        <taxon>Companilactobacillus</taxon>
    </lineage>
</organism>
<gene>
    <name evidence="2" type="ORF">LA20249_07765</name>
</gene>
<dbReference type="InterPro" id="IPR051554">
    <property type="entry name" value="Acetyltransferase_Eis"/>
</dbReference>
<dbReference type="PANTHER" id="PTHR37817:SF1">
    <property type="entry name" value="N-ACETYLTRANSFERASE EIS"/>
    <property type="match status" value="1"/>
</dbReference>
<protein>
    <recommendedName>
        <fullName evidence="1">N-acetyltransferase domain-containing protein</fullName>
    </recommendedName>
</protein>
<evidence type="ECO:0000313" key="2">
    <source>
        <dbReference type="EMBL" id="AUI72080.1"/>
    </source>
</evidence>
<dbReference type="InterPro" id="IPR041380">
    <property type="entry name" value="Acetyltransf_17"/>
</dbReference>